<dbReference type="Proteomes" id="UP000219036">
    <property type="component" value="Unassembled WGS sequence"/>
</dbReference>
<dbReference type="OrthoDB" id="9788420at2"/>
<feature type="transmembrane region" description="Helical" evidence="1">
    <location>
        <begin position="7"/>
        <end position="27"/>
    </location>
</feature>
<dbReference type="InterPro" id="IPR038078">
    <property type="entry name" value="PhoU-like_sf"/>
</dbReference>
<evidence type="ECO:0000256" key="1">
    <source>
        <dbReference type="SAM" id="Phobius"/>
    </source>
</evidence>
<evidence type="ECO:0000313" key="3">
    <source>
        <dbReference type="EMBL" id="SNZ03871.1"/>
    </source>
</evidence>
<feature type="domain" description="Mce/MlaD" evidence="2">
    <location>
        <begin position="34"/>
        <end position="109"/>
    </location>
</feature>
<evidence type="ECO:0000313" key="4">
    <source>
        <dbReference type="Proteomes" id="UP000219036"/>
    </source>
</evidence>
<accession>A0A285N833</accession>
<keyword evidence="4" id="KW-1185">Reference proteome</keyword>
<evidence type="ECO:0000259" key="2">
    <source>
        <dbReference type="Pfam" id="PF02470"/>
    </source>
</evidence>
<sequence length="514" mass="57039">MNTAFKVGLFVIFISALAGYLIITFSGKELGVKTNEYILYFNAVEGLSPGADVQVKGVKAGRVEKIDFEDNKVKVTIAVKSNIPVYKDARAYVRTLGLMGDKYIYIDPGHPSAGKLSDKGVIRHTKVYATTEEVFSSAEDVARKIGKLVDSLNEALGEGNLKEMIHNIKLLAKHADQLVMENRENIKKSIDNITQITESLKKELPSLINKIDKVAENLEAITGENREDIRELIKNLKETSIALREKTPKVLDEIGEAAKLIKGTVGENREDVKIAIKKIKDASEKLDRILSKIDEGRGTLGKLVNDDSLYDNANSGIKEFAKPFSVINRTKLDILLYGEKHTGNEDEKAGIAGMLSPGKNSYIYVGLLTNSNGTVSRQEDITSGSSTTRIVKRDYGILFDVQYAHRILKIWEKSLWIRGGLKDSSGDIGLDLYMTDNLVIKADLYNFDRKYGYNEPDNPQLDVGLTYKLNNNPFFVKFGGSDLLNSDVIGFYVGAGFMFRDDDIKYLLGSAPKP</sequence>
<proteinExistence type="predicted"/>
<protein>
    <submittedName>
        <fullName evidence="3">Phospholipid/cholesterol/gamma-HCH transport system substrate-binding protein</fullName>
    </submittedName>
</protein>
<dbReference type="Pfam" id="PF02470">
    <property type="entry name" value="MlaD"/>
    <property type="match status" value="1"/>
</dbReference>
<keyword evidence="1" id="KW-1133">Transmembrane helix</keyword>
<dbReference type="InterPro" id="IPR003399">
    <property type="entry name" value="Mce/MlaD"/>
</dbReference>
<dbReference type="AlphaFoldDB" id="A0A285N833"/>
<keyword evidence="1" id="KW-0812">Transmembrane</keyword>
<dbReference type="InterPro" id="IPR052336">
    <property type="entry name" value="MlaD_Phospholipid_Transporter"/>
</dbReference>
<dbReference type="RefSeq" id="WP_096999671.1">
    <property type="nucleotide sequence ID" value="NZ_OBEI01000001.1"/>
</dbReference>
<dbReference type="PANTHER" id="PTHR33371:SF4">
    <property type="entry name" value="INTERMEMBRANE PHOSPHOLIPID TRANSPORT SYSTEM BINDING PROTEIN MLAD"/>
    <property type="match status" value="1"/>
</dbReference>
<dbReference type="Gene3D" id="1.20.58.220">
    <property type="entry name" value="Phosphate transport system protein phou homolog 2, domain 2"/>
    <property type="match status" value="1"/>
</dbReference>
<keyword evidence="1" id="KW-0472">Membrane</keyword>
<name>A0A285N833_9AQUI</name>
<dbReference type="PANTHER" id="PTHR33371">
    <property type="entry name" value="INTERMEMBRANE PHOSPHOLIPID TRANSPORT SYSTEM BINDING PROTEIN MLAD-RELATED"/>
    <property type="match status" value="1"/>
</dbReference>
<reference evidence="4" key="1">
    <citation type="submission" date="2017-09" db="EMBL/GenBank/DDBJ databases">
        <authorList>
            <person name="Varghese N."/>
            <person name="Submissions S."/>
        </authorList>
    </citation>
    <scope>NUCLEOTIDE SEQUENCE [LARGE SCALE GENOMIC DNA]</scope>
    <source>
        <strain evidence="4">DSM 15103</strain>
    </source>
</reference>
<dbReference type="EMBL" id="OBEI01000001">
    <property type="protein sequence ID" value="SNZ03871.1"/>
    <property type="molecule type" value="Genomic_DNA"/>
</dbReference>
<organism evidence="3 4">
    <name type="scientific">Persephonella hydrogeniphila</name>
    <dbReference type="NCBI Taxonomy" id="198703"/>
    <lineage>
        <taxon>Bacteria</taxon>
        <taxon>Pseudomonadati</taxon>
        <taxon>Aquificota</taxon>
        <taxon>Aquificia</taxon>
        <taxon>Aquificales</taxon>
        <taxon>Hydrogenothermaceae</taxon>
        <taxon>Persephonella</taxon>
    </lineage>
</organism>
<gene>
    <name evidence="3" type="ORF">SAMN06265182_0493</name>
</gene>